<evidence type="ECO:0008006" key="3">
    <source>
        <dbReference type="Google" id="ProtNLM"/>
    </source>
</evidence>
<dbReference type="Proteomes" id="UP000324996">
    <property type="component" value="Unassembled WGS sequence"/>
</dbReference>
<organism evidence="1 2">
    <name type="scientific">Iodidimonas nitroreducens</name>
    <dbReference type="NCBI Taxonomy" id="1236968"/>
    <lineage>
        <taxon>Bacteria</taxon>
        <taxon>Pseudomonadati</taxon>
        <taxon>Pseudomonadota</taxon>
        <taxon>Alphaproteobacteria</taxon>
        <taxon>Iodidimonadales</taxon>
        <taxon>Iodidimonadaceae</taxon>
        <taxon>Iodidimonas</taxon>
    </lineage>
</organism>
<dbReference type="AlphaFoldDB" id="A0A5A7N5Y1"/>
<name>A0A5A7N5Y1_9PROT</name>
<reference evidence="1 2" key="1">
    <citation type="submission" date="2019-09" db="EMBL/GenBank/DDBJ databases">
        <title>NBRP : Genome information of microbial organism related human and environment.</title>
        <authorList>
            <person name="Hattori M."/>
            <person name="Oshima K."/>
            <person name="Inaba H."/>
            <person name="Suda W."/>
            <person name="Sakamoto M."/>
            <person name="Iino T."/>
            <person name="Kitahara M."/>
            <person name="Oshida Y."/>
            <person name="Iida T."/>
            <person name="Kudo T."/>
            <person name="Itoh T."/>
            <person name="Ohkuma M."/>
        </authorList>
    </citation>
    <scope>NUCLEOTIDE SEQUENCE [LARGE SCALE GENOMIC DNA]</scope>
    <source>
        <strain evidence="1 2">Q-1</strain>
    </source>
</reference>
<sequence>MFIASAMRLHPDDLARLHGTNERLKIDNYLEMIGFYAELINATDQN</sequence>
<evidence type="ECO:0000313" key="2">
    <source>
        <dbReference type="Proteomes" id="UP000324996"/>
    </source>
</evidence>
<dbReference type="EMBL" id="BKCN01000005">
    <property type="protein sequence ID" value="GER03723.1"/>
    <property type="molecule type" value="Genomic_DNA"/>
</dbReference>
<accession>A0A5A7N5Y1</accession>
<keyword evidence="2" id="KW-1185">Reference proteome</keyword>
<evidence type="ECO:0000313" key="1">
    <source>
        <dbReference type="EMBL" id="GER03723.1"/>
    </source>
</evidence>
<comment type="caution">
    <text evidence="1">The sequence shown here is derived from an EMBL/GenBank/DDBJ whole genome shotgun (WGS) entry which is preliminary data.</text>
</comment>
<gene>
    <name evidence="1" type="ORF">JCM17846_14050</name>
</gene>
<dbReference type="Gene3D" id="1.10.150.900">
    <property type="match status" value="1"/>
</dbReference>
<proteinExistence type="predicted"/>
<protein>
    <recommendedName>
        <fullName evidence="3">Peptidase M20 dimerisation domain-containing protein</fullName>
    </recommendedName>
</protein>